<name>A0A250K391_9BACT</name>
<gene>
    <name evidence="1" type="ORF">MYMAC_006015</name>
</gene>
<organism evidence="1 2">
    <name type="scientific">Corallococcus macrosporus DSM 14697</name>
    <dbReference type="NCBI Taxonomy" id="1189310"/>
    <lineage>
        <taxon>Bacteria</taxon>
        <taxon>Pseudomonadati</taxon>
        <taxon>Myxococcota</taxon>
        <taxon>Myxococcia</taxon>
        <taxon>Myxococcales</taxon>
        <taxon>Cystobacterineae</taxon>
        <taxon>Myxococcaceae</taxon>
        <taxon>Corallococcus</taxon>
    </lineage>
</organism>
<reference evidence="1 2" key="1">
    <citation type="submission" date="2017-06" db="EMBL/GenBank/DDBJ databases">
        <title>Sequencing and comparative analysis of myxobacterial genomes.</title>
        <authorList>
            <person name="Rupp O."/>
            <person name="Goesmann A."/>
            <person name="Sogaard-Andersen L."/>
        </authorList>
    </citation>
    <scope>NUCLEOTIDE SEQUENCE [LARGE SCALE GENOMIC DNA]</scope>
    <source>
        <strain evidence="1 2">DSM 14697</strain>
    </source>
</reference>
<dbReference type="AlphaFoldDB" id="A0A250K391"/>
<sequence>MNVACRVPLRIADSARLKLMPAAFAERIDVNAGPGSGDKESTCESR</sequence>
<keyword evidence="2" id="KW-1185">Reference proteome</keyword>
<dbReference type="Proteomes" id="UP000217343">
    <property type="component" value="Chromosome"/>
</dbReference>
<protein>
    <submittedName>
        <fullName evidence="1">Uncharacterized protein</fullName>
    </submittedName>
</protein>
<dbReference type="KEGG" id="mmas:MYMAC_006015"/>
<evidence type="ECO:0000313" key="1">
    <source>
        <dbReference type="EMBL" id="ATB50360.1"/>
    </source>
</evidence>
<dbReference type="EMBL" id="CP022203">
    <property type="protein sequence ID" value="ATB50360.1"/>
    <property type="molecule type" value="Genomic_DNA"/>
</dbReference>
<proteinExistence type="predicted"/>
<evidence type="ECO:0000313" key="2">
    <source>
        <dbReference type="Proteomes" id="UP000217343"/>
    </source>
</evidence>
<accession>A0A250K391</accession>